<keyword evidence="2" id="KW-1185">Reference proteome</keyword>
<evidence type="ECO:0000313" key="2">
    <source>
        <dbReference type="Proteomes" id="UP001589568"/>
    </source>
</evidence>
<proteinExistence type="predicted"/>
<dbReference type="RefSeq" id="WP_379485023.1">
    <property type="nucleotide sequence ID" value="NZ_JBHMCF010000047.1"/>
</dbReference>
<organism evidence="1 2">
    <name type="scientific">Nonomuraea salmonea</name>
    <dbReference type="NCBI Taxonomy" id="46181"/>
    <lineage>
        <taxon>Bacteria</taxon>
        <taxon>Bacillati</taxon>
        <taxon>Actinomycetota</taxon>
        <taxon>Actinomycetes</taxon>
        <taxon>Streptosporangiales</taxon>
        <taxon>Streptosporangiaceae</taxon>
        <taxon>Nonomuraea</taxon>
    </lineage>
</organism>
<protein>
    <submittedName>
        <fullName evidence="1">Uncharacterized protein</fullName>
    </submittedName>
</protein>
<accession>A0ABV5P197</accession>
<gene>
    <name evidence="1" type="ORF">ACFFR3_43195</name>
</gene>
<dbReference type="EMBL" id="JBHMCF010000047">
    <property type="protein sequence ID" value="MFB9476345.1"/>
    <property type="molecule type" value="Genomic_DNA"/>
</dbReference>
<name>A0ABV5P197_9ACTN</name>
<comment type="caution">
    <text evidence="1">The sequence shown here is derived from an EMBL/GenBank/DDBJ whole genome shotgun (WGS) entry which is preliminary data.</text>
</comment>
<evidence type="ECO:0000313" key="1">
    <source>
        <dbReference type="EMBL" id="MFB9476345.1"/>
    </source>
</evidence>
<sequence>MRHSEKILENGEAANALSGLAVNPALPESLMLRMLQSEAAADALPYLAGRAELPEPVVT</sequence>
<dbReference type="Proteomes" id="UP001589568">
    <property type="component" value="Unassembled WGS sequence"/>
</dbReference>
<reference evidence="1 2" key="1">
    <citation type="submission" date="2024-09" db="EMBL/GenBank/DDBJ databases">
        <authorList>
            <person name="Sun Q."/>
            <person name="Mori K."/>
        </authorList>
    </citation>
    <scope>NUCLEOTIDE SEQUENCE [LARGE SCALE GENOMIC DNA]</scope>
    <source>
        <strain evidence="1 2">JCM 3324</strain>
    </source>
</reference>